<evidence type="ECO:0000256" key="4">
    <source>
        <dbReference type="ARBA" id="ARBA00022598"/>
    </source>
</evidence>
<protein>
    <recommendedName>
        <fullName evidence="3 14">DNA ligase</fullName>
        <ecNumber evidence="2 14">6.5.1.2</ecNumber>
    </recommendedName>
    <alternativeName>
        <fullName evidence="14">Polydeoxyribonucleotide synthase [NAD(+)]</fullName>
    </alternativeName>
</protein>
<dbReference type="Pfam" id="PF03120">
    <property type="entry name" value="OB_DNA_ligase"/>
    <property type="match status" value="1"/>
</dbReference>
<dbReference type="InterPro" id="IPR018239">
    <property type="entry name" value="DNA_ligase_AS"/>
</dbReference>
<keyword evidence="4 14" id="KW-0436">Ligase</keyword>
<comment type="cofactor">
    <cofactor evidence="14">
        <name>Mg(2+)</name>
        <dbReference type="ChEBI" id="CHEBI:18420"/>
    </cofactor>
    <cofactor evidence="14">
        <name>Mn(2+)</name>
        <dbReference type="ChEBI" id="CHEBI:29035"/>
    </cofactor>
</comment>
<dbReference type="Proteomes" id="UP000238196">
    <property type="component" value="Unassembled WGS sequence"/>
</dbReference>
<dbReference type="Gene3D" id="2.40.50.140">
    <property type="entry name" value="Nucleic acid-binding proteins"/>
    <property type="match status" value="1"/>
</dbReference>
<dbReference type="Gene3D" id="1.10.287.610">
    <property type="entry name" value="Helix hairpin bin"/>
    <property type="match status" value="1"/>
</dbReference>
<organism evidence="17 18">
    <name type="scientific">Proteobacteria bacterium 228</name>
    <dbReference type="NCBI Taxonomy" id="2083153"/>
    <lineage>
        <taxon>Bacteria</taxon>
        <taxon>Pseudomonadati</taxon>
        <taxon>Pseudomonadota</taxon>
    </lineage>
</organism>
<keyword evidence="11 14" id="KW-0234">DNA repair</keyword>
<dbReference type="PROSITE" id="PS01055">
    <property type="entry name" value="DNA_LIGASE_N1"/>
    <property type="match status" value="1"/>
</dbReference>
<evidence type="ECO:0000256" key="3">
    <source>
        <dbReference type="ARBA" id="ARBA00013308"/>
    </source>
</evidence>
<feature type="binding site" evidence="14">
    <location>
        <position position="293"/>
    </location>
    <ligand>
        <name>NAD(+)</name>
        <dbReference type="ChEBI" id="CHEBI:57540"/>
    </ligand>
</feature>
<feature type="binding site" evidence="14">
    <location>
        <position position="176"/>
    </location>
    <ligand>
        <name>NAD(+)</name>
        <dbReference type="ChEBI" id="CHEBI:57540"/>
    </ligand>
</feature>
<dbReference type="GO" id="GO:0005829">
    <property type="term" value="C:cytosol"/>
    <property type="evidence" value="ECO:0007669"/>
    <property type="project" value="TreeGrafter"/>
</dbReference>
<dbReference type="GO" id="GO:0046872">
    <property type="term" value="F:metal ion binding"/>
    <property type="evidence" value="ECO:0007669"/>
    <property type="project" value="UniProtKB-KW"/>
</dbReference>
<dbReference type="InterPro" id="IPR003583">
    <property type="entry name" value="Hlx-hairpin-Hlx_DNA-bd_motif"/>
</dbReference>
<dbReference type="Gene3D" id="6.20.10.30">
    <property type="match status" value="1"/>
</dbReference>
<dbReference type="CDD" id="cd17748">
    <property type="entry name" value="BRCT_DNA_ligase_like"/>
    <property type="match status" value="1"/>
</dbReference>
<dbReference type="GO" id="GO:0006281">
    <property type="term" value="P:DNA repair"/>
    <property type="evidence" value="ECO:0007669"/>
    <property type="project" value="UniProtKB-KW"/>
</dbReference>
<dbReference type="InterPro" id="IPR012340">
    <property type="entry name" value="NA-bd_OB-fold"/>
</dbReference>
<evidence type="ECO:0000256" key="11">
    <source>
        <dbReference type="ARBA" id="ARBA00023204"/>
    </source>
</evidence>
<name>A0A2S5KVS4_9PROT</name>
<evidence type="ECO:0000256" key="7">
    <source>
        <dbReference type="ARBA" id="ARBA00022763"/>
    </source>
</evidence>
<evidence type="ECO:0000259" key="16">
    <source>
        <dbReference type="PROSITE" id="PS50172"/>
    </source>
</evidence>
<evidence type="ECO:0000256" key="8">
    <source>
        <dbReference type="ARBA" id="ARBA00022833"/>
    </source>
</evidence>
<keyword evidence="10 14" id="KW-0520">NAD</keyword>
<dbReference type="Pfam" id="PF00533">
    <property type="entry name" value="BRCT"/>
    <property type="match status" value="1"/>
</dbReference>
<reference evidence="17 18" key="1">
    <citation type="submission" date="2018-02" db="EMBL/GenBank/DDBJ databases">
        <title>novel marine gammaproteobacteria from coastal saline agro ecosystem.</title>
        <authorList>
            <person name="Krishnan R."/>
            <person name="Ramesh Kumar N."/>
        </authorList>
    </citation>
    <scope>NUCLEOTIDE SEQUENCE [LARGE SCALE GENOMIC DNA]</scope>
    <source>
        <strain evidence="17 18">228</strain>
    </source>
</reference>
<sequence length="684" mass="75141">MSLTPSDAIESLRQQIREHDYHYYVEDDPRIPDQDYDALMQQLKKLEKEHPELLTTDSPTQRVGGLPLSSFSTVQHVAPMLSLDNAFSEQDMQDFVRRIRERLKLPATSVVAFAAEPKLDGIAVSLLYENGSLIRAATRGDGEFGEDITANVRTIAAVPLRLLGDSVPLRLEVRGEVVMSKASFEAFNQRAIAKNEKPFVNPRNAAAGSLRQLDSRITAKRSLDCYCYALGLLEGHEWPEDQMALLEKLKHWGFKVNPEIKLVSGIDGCSEYYSQMMTRRDQLKYEIDGLVFKVNRRDWQSELGYVSRAPRWSIAHKFPAQEAMTTVESVEFQVGRTGAITPVAKLKPVFVGGVTVSNATLHNMDEIERLGIQVGDYVFIRRAGDVIPQVVRVALEKRPDTARPVSMPTQCPACGSDVEREEEQAVARCSGGLSCPAQRKEALKHFVSRRAMDIDGLGDKLIDQLVDASLVLSPADLYTLQLSLLLGLERMGEKSSVKLLKAIDASKSTTLAKFIYALGIREVGESTAKAVASFFGNLQSIKEADIERLQEVPDVGVVVAKHIHVFFRQPDNLDAVNRLIEVGVHWTEGQPRSVGDASASLPLTGQTVVVTGTMESVSRDDAKALLEQLGAKVAGSVSAKTSWVLAGPGAGSKLSKAEALGVEVRDEAYFLSLLKLNGVQPTSD</sequence>
<comment type="similarity">
    <text evidence="13 14">Belongs to the NAD-dependent DNA ligase family. LigA subfamily.</text>
</comment>
<dbReference type="Pfam" id="PF12826">
    <property type="entry name" value="HHH_2"/>
    <property type="match status" value="1"/>
</dbReference>
<feature type="domain" description="BRCT" evidence="16">
    <location>
        <begin position="598"/>
        <end position="684"/>
    </location>
</feature>
<evidence type="ECO:0000313" key="18">
    <source>
        <dbReference type="Proteomes" id="UP000238196"/>
    </source>
</evidence>
<dbReference type="OrthoDB" id="5298486at2"/>
<keyword evidence="9 14" id="KW-0460">Magnesium</keyword>
<gene>
    <name evidence="14 17" type="primary">ligA</name>
    <name evidence="17" type="ORF">C4K68_04785</name>
</gene>
<evidence type="ECO:0000256" key="15">
    <source>
        <dbReference type="RuleBase" id="RU000618"/>
    </source>
</evidence>
<comment type="caution">
    <text evidence="17">The sequence shown here is derived from an EMBL/GenBank/DDBJ whole genome shotgun (WGS) entry which is preliminary data.</text>
</comment>
<dbReference type="PROSITE" id="PS50172">
    <property type="entry name" value="BRCT"/>
    <property type="match status" value="1"/>
</dbReference>
<evidence type="ECO:0000256" key="12">
    <source>
        <dbReference type="ARBA" id="ARBA00034005"/>
    </source>
</evidence>
<dbReference type="Pfam" id="PF03119">
    <property type="entry name" value="DNA_ligase_ZBD"/>
    <property type="match status" value="1"/>
</dbReference>
<feature type="binding site" evidence="14">
    <location>
        <begin position="33"/>
        <end position="37"/>
    </location>
    <ligand>
        <name>NAD(+)</name>
        <dbReference type="ChEBI" id="CHEBI:57540"/>
    </ligand>
</feature>
<dbReference type="PIRSF" id="PIRSF001604">
    <property type="entry name" value="LigA"/>
    <property type="match status" value="1"/>
</dbReference>
<dbReference type="FunFam" id="2.40.50.140:FF:000012">
    <property type="entry name" value="DNA ligase"/>
    <property type="match status" value="1"/>
</dbReference>
<dbReference type="GO" id="GO:0003911">
    <property type="term" value="F:DNA ligase (NAD+) activity"/>
    <property type="evidence" value="ECO:0007669"/>
    <property type="project" value="UniProtKB-UniRule"/>
</dbReference>
<dbReference type="Gene3D" id="3.30.470.30">
    <property type="entry name" value="DNA ligase/mRNA capping enzyme"/>
    <property type="match status" value="1"/>
</dbReference>
<keyword evidence="14" id="KW-0464">Manganese</keyword>
<feature type="active site" description="N6-AMP-lysine intermediate" evidence="14">
    <location>
        <position position="118"/>
    </location>
</feature>
<dbReference type="InterPro" id="IPR013840">
    <property type="entry name" value="DNAligase_N"/>
</dbReference>
<dbReference type="Pfam" id="PF01653">
    <property type="entry name" value="DNA_ligase_aden"/>
    <property type="match status" value="1"/>
</dbReference>
<dbReference type="InterPro" id="IPR013839">
    <property type="entry name" value="DNAligase_adenylation"/>
</dbReference>
<dbReference type="CDD" id="cd00114">
    <property type="entry name" value="LIGANc"/>
    <property type="match status" value="1"/>
</dbReference>
<dbReference type="PROSITE" id="PS01056">
    <property type="entry name" value="DNA_LIGASE_N2"/>
    <property type="match status" value="1"/>
</dbReference>
<evidence type="ECO:0000256" key="14">
    <source>
        <dbReference type="HAMAP-Rule" id="MF_01588"/>
    </source>
</evidence>
<dbReference type="SMART" id="SM00532">
    <property type="entry name" value="LIGANc"/>
    <property type="match status" value="1"/>
</dbReference>
<evidence type="ECO:0000256" key="5">
    <source>
        <dbReference type="ARBA" id="ARBA00022705"/>
    </source>
</evidence>
<dbReference type="HAMAP" id="MF_01588">
    <property type="entry name" value="DNA_ligase_A"/>
    <property type="match status" value="1"/>
</dbReference>
<dbReference type="SUPFAM" id="SSF56091">
    <property type="entry name" value="DNA ligase/mRNA capping enzyme, catalytic domain"/>
    <property type="match status" value="1"/>
</dbReference>
<accession>A0A2S5KVS4</accession>
<evidence type="ECO:0000256" key="13">
    <source>
        <dbReference type="ARBA" id="ARBA00060881"/>
    </source>
</evidence>
<dbReference type="InterPro" id="IPR004149">
    <property type="entry name" value="Znf_DNAligase_C4"/>
</dbReference>
<dbReference type="NCBIfam" id="TIGR00575">
    <property type="entry name" value="dnlj"/>
    <property type="match status" value="1"/>
</dbReference>
<keyword evidence="5 14" id="KW-0235">DNA replication</keyword>
<dbReference type="AlphaFoldDB" id="A0A2S5KVS4"/>
<evidence type="ECO:0000256" key="2">
    <source>
        <dbReference type="ARBA" id="ARBA00012722"/>
    </source>
</evidence>
<comment type="catalytic activity">
    <reaction evidence="12 14 15">
        <text>NAD(+) + (deoxyribonucleotide)n-3'-hydroxyl + 5'-phospho-(deoxyribonucleotide)m = (deoxyribonucleotide)n+m + AMP + beta-nicotinamide D-nucleotide.</text>
        <dbReference type="EC" id="6.5.1.2"/>
    </reaction>
</comment>
<dbReference type="FunFam" id="1.10.287.610:FF:000002">
    <property type="entry name" value="DNA ligase"/>
    <property type="match status" value="1"/>
</dbReference>
<dbReference type="InterPro" id="IPR001357">
    <property type="entry name" value="BRCT_dom"/>
</dbReference>
<dbReference type="InterPro" id="IPR036420">
    <property type="entry name" value="BRCT_dom_sf"/>
</dbReference>
<dbReference type="EC" id="6.5.1.2" evidence="2 14"/>
<feature type="binding site" evidence="14">
    <location>
        <position position="116"/>
    </location>
    <ligand>
        <name>NAD(+)</name>
        <dbReference type="ChEBI" id="CHEBI:57540"/>
    </ligand>
</feature>
<feature type="binding site" evidence="14">
    <location>
        <position position="139"/>
    </location>
    <ligand>
        <name>NAD(+)</name>
        <dbReference type="ChEBI" id="CHEBI:57540"/>
    </ligand>
</feature>
<dbReference type="SUPFAM" id="SSF50249">
    <property type="entry name" value="Nucleic acid-binding proteins"/>
    <property type="match status" value="1"/>
</dbReference>
<dbReference type="SMART" id="SM00292">
    <property type="entry name" value="BRCT"/>
    <property type="match status" value="1"/>
</dbReference>
<dbReference type="InterPro" id="IPR010994">
    <property type="entry name" value="RuvA_2-like"/>
</dbReference>
<feature type="binding site" evidence="14">
    <location>
        <position position="414"/>
    </location>
    <ligand>
        <name>Zn(2+)</name>
        <dbReference type="ChEBI" id="CHEBI:29105"/>
    </ligand>
</feature>
<keyword evidence="6 14" id="KW-0479">Metal-binding</keyword>
<dbReference type="PANTHER" id="PTHR23389:SF9">
    <property type="entry name" value="DNA LIGASE"/>
    <property type="match status" value="1"/>
</dbReference>
<evidence type="ECO:0000256" key="10">
    <source>
        <dbReference type="ARBA" id="ARBA00023027"/>
    </source>
</evidence>
<dbReference type="SUPFAM" id="SSF47781">
    <property type="entry name" value="RuvA domain 2-like"/>
    <property type="match status" value="1"/>
</dbReference>
<dbReference type="GO" id="GO:0006260">
    <property type="term" value="P:DNA replication"/>
    <property type="evidence" value="ECO:0007669"/>
    <property type="project" value="UniProtKB-KW"/>
</dbReference>
<dbReference type="Gene3D" id="3.40.50.10190">
    <property type="entry name" value="BRCT domain"/>
    <property type="match status" value="1"/>
</dbReference>
<comment type="caution">
    <text evidence="14">Lacks conserved residue(s) required for the propagation of feature annotation.</text>
</comment>
<dbReference type="FunFam" id="1.10.150.20:FF:000007">
    <property type="entry name" value="DNA ligase"/>
    <property type="match status" value="1"/>
</dbReference>
<evidence type="ECO:0000256" key="9">
    <source>
        <dbReference type="ARBA" id="ARBA00022842"/>
    </source>
</evidence>
<dbReference type="FunFam" id="3.30.470.30:FF:000001">
    <property type="entry name" value="DNA ligase"/>
    <property type="match status" value="1"/>
</dbReference>
<feature type="binding site" evidence="14">
    <location>
        <position position="317"/>
    </location>
    <ligand>
        <name>NAD(+)</name>
        <dbReference type="ChEBI" id="CHEBI:57540"/>
    </ligand>
</feature>
<dbReference type="InterPro" id="IPR004150">
    <property type="entry name" value="NAD_DNA_ligase_OB"/>
</dbReference>
<dbReference type="InterPro" id="IPR033136">
    <property type="entry name" value="DNA_ligase_CS"/>
</dbReference>
<evidence type="ECO:0000313" key="17">
    <source>
        <dbReference type="EMBL" id="PPC78376.1"/>
    </source>
</evidence>
<proteinExistence type="inferred from homology"/>
<keyword evidence="8 14" id="KW-0862">Zinc</keyword>
<dbReference type="EMBL" id="PRLP01000015">
    <property type="protein sequence ID" value="PPC78376.1"/>
    <property type="molecule type" value="Genomic_DNA"/>
</dbReference>
<evidence type="ECO:0000256" key="1">
    <source>
        <dbReference type="ARBA" id="ARBA00004067"/>
    </source>
</evidence>
<feature type="binding site" evidence="14">
    <location>
        <position position="411"/>
    </location>
    <ligand>
        <name>Zn(2+)</name>
        <dbReference type="ChEBI" id="CHEBI:29105"/>
    </ligand>
</feature>
<evidence type="ECO:0000256" key="6">
    <source>
        <dbReference type="ARBA" id="ARBA00022723"/>
    </source>
</evidence>
<dbReference type="SUPFAM" id="SSF52113">
    <property type="entry name" value="BRCT domain"/>
    <property type="match status" value="1"/>
</dbReference>
<dbReference type="InterPro" id="IPR001679">
    <property type="entry name" value="DNA_ligase"/>
</dbReference>
<dbReference type="FunFam" id="1.10.150.20:FF:000006">
    <property type="entry name" value="DNA ligase"/>
    <property type="match status" value="1"/>
</dbReference>
<dbReference type="NCBIfam" id="NF005932">
    <property type="entry name" value="PRK07956.1"/>
    <property type="match status" value="1"/>
</dbReference>
<dbReference type="InterPro" id="IPR041663">
    <property type="entry name" value="DisA/LigA_HHH"/>
</dbReference>
<dbReference type="Pfam" id="PF22745">
    <property type="entry name" value="Nlig-Ia"/>
    <property type="match status" value="1"/>
</dbReference>
<dbReference type="SMART" id="SM00278">
    <property type="entry name" value="HhH1"/>
    <property type="match status" value="4"/>
</dbReference>
<feature type="binding site" evidence="14">
    <location>
        <begin position="82"/>
        <end position="83"/>
    </location>
    <ligand>
        <name>NAD(+)</name>
        <dbReference type="ChEBI" id="CHEBI:57540"/>
    </ligand>
</feature>
<keyword evidence="7 14" id="KW-0227">DNA damage</keyword>
<dbReference type="GO" id="GO:0003677">
    <property type="term" value="F:DNA binding"/>
    <property type="evidence" value="ECO:0007669"/>
    <property type="project" value="InterPro"/>
</dbReference>
<comment type="function">
    <text evidence="1 14">DNA ligase that catalyzes the formation of phosphodiester linkages between 5'-phosphoryl and 3'-hydroxyl groups in double-stranded DNA using NAD as a coenzyme and as the energy source for the reaction. It is essential for DNA replication and repair of damaged DNA.</text>
</comment>
<feature type="binding site" evidence="14">
    <location>
        <position position="435"/>
    </location>
    <ligand>
        <name>Zn(2+)</name>
        <dbReference type="ChEBI" id="CHEBI:29105"/>
    </ligand>
</feature>
<dbReference type="PANTHER" id="PTHR23389">
    <property type="entry name" value="CHROMOSOME TRANSMISSION FIDELITY FACTOR 18"/>
    <property type="match status" value="1"/>
</dbReference>
<dbReference type="Gene3D" id="1.10.150.20">
    <property type="entry name" value="5' to 3' exonuclease, C-terminal subdomain"/>
    <property type="match status" value="2"/>
</dbReference>